<reference evidence="1 2" key="1">
    <citation type="submission" date="2017-11" db="EMBL/GenBank/DDBJ databases">
        <title>Infants hospitalized years apart are colonized by the same room-sourced microbial strains.</title>
        <authorList>
            <person name="Brooks B."/>
            <person name="Olm M.R."/>
            <person name="Firek B.A."/>
            <person name="Baker R."/>
            <person name="Thomas B.C."/>
            <person name="Morowitz M.J."/>
            <person name="Banfield J.F."/>
        </authorList>
    </citation>
    <scope>NUCLEOTIDE SEQUENCE [LARGE SCALE GENOMIC DNA]</scope>
    <source>
        <strain evidence="1">S2_009_000_R2_76</strain>
    </source>
</reference>
<accession>A0A2W5H761</accession>
<dbReference type="Proteomes" id="UP000249645">
    <property type="component" value="Unassembled WGS sequence"/>
</dbReference>
<comment type="caution">
    <text evidence="1">The sequence shown here is derived from an EMBL/GenBank/DDBJ whole genome shotgun (WGS) entry which is preliminary data.</text>
</comment>
<dbReference type="PROSITE" id="PS51257">
    <property type="entry name" value="PROKAR_LIPOPROTEIN"/>
    <property type="match status" value="1"/>
</dbReference>
<organism evidence="1 2">
    <name type="scientific">Pseudopedobacter saltans</name>
    <dbReference type="NCBI Taxonomy" id="151895"/>
    <lineage>
        <taxon>Bacteria</taxon>
        <taxon>Pseudomonadati</taxon>
        <taxon>Bacteroidota</taxon>
        <taxon>Sphingobacteriia</taxon>
        <taxon>Sphingobacteriales</taxon>
        <taxon>Sphingobacteriaceae</taxon>
        <taxon>Pseudopedobacter</taxon>
    </lineage>
</organism>
<proteinExistence type="predicted"/>
<dbReference type="InterPro" id="IPR030890">
    <property type="entry name" value="LP_HExxH_w_TonB"/>
</dbReference>
<dbReference type="Pfam" id="PF15890">
    <property type="entry name" value="Peptidase_Mx1"/>
    <property type="match status" value="1"/>
</dbReference>
<sequence>MRKILFLGLLFTTLFSCRKSDENLDISMSDYPLDIPKTSAAIDAWLDNNFNKPWNINVEYRFDAYETDINRSISPISLDRIQPVMQAMLDCFIGPYKTVAGETFGKIYFPKQWCLYGSYSYNTDGSRILGTASSARRVNIYNLNNINLTTGDDVATCMRTLHHEFTHCLNQTYPIPAAFQLISAANYDPVWTNKSDALVRDLGFVNPYSSSSYEEDFAEIFAHIVVRGPIWYSNWLNQASASGRAALKAKEAIVYDYLMNYFNIDLYKLQSAVQNVLRTKYNYTQPEDITLQFPYRLANGSVNTITMDTTATYNTTYGKSALFMPILRNYASTLRGGNWYMRSIQFIFNSSSSMTFRVGFTQGATGTTLYNGDYNFNYTTDPITGLVTFTKAIPEGSGTTYNNGQITAILSGFETYILPYLTNRQFVAAYLPTGITSTSPLYRTYAGFYVNGTSTNYFYGPVTYK</sequence>
<dbReference type="AlphaFoldDB" id="A0A2W5H761"/>
<evidence type="ECO:0000313" key="1">
    <source>
        <dbReference type="EMBL" id="PZP49659.1"/>
    </source>
</evidence>
<evidence type="ECO:0000313" key="2">
    <source>
        <dbReference type="Proteomes" id="UP000249645"/>
    </source>
</evidence>
<dbReference type="Gene3D" id="3.40.390.70">
    <property type="match status" value="1"/>
</dbReference>
<dbReference type="NCBIfam" id="TIGR04549">
    <property type="entry name" value="LP_HExxH_w_tonB"/>
    <property type="match status" value="1"/>
</dbReference>
<gene>
    <name evidence="1" type="ORF">DI598_07315</name>
</gene>
<protein>
    <recommendedName>
        <fullName evidence="3">Substrate import-associated zinc metallohydrolase lipoprotein</fullName>
    </recommendedName>
</protein>
<dbReference type="EMBL" id="QFOI01000101">
    <property type="protein sequence ID" value="PZP49659.1"/>
    <property type="molecule type" value="Genomic_DNA"/>
</dbReference>
<evidence type="ECO:0008006" key="3">
    <source>
        <dbReference type="Google" id="ProtNLM"/>
    </source>
</evidence>
<name>A0A2W5H761_9SPHI</name>